<feature type="compositionally biased region" description="Polar residues" evidence="1">
    <location>
        <begin position="366"/>
        <end position="377"/>
    </location>
</feature>
<keyword evidence="3" id="KW-1185">Reference proteome</keyword>
<comment type="caution">
    <text evidence="2">The sequence shown here is derived from an EMBL/GenBank/DDBJ whole genome shotgun (WGS) entry which is preliminary data.</text>
</comment>
<dbReference type="AlphaFoldDB" id="A0A9N9M2A7"/>
<name>A0A9N9M2A7_9HELO</name>
<feature type="compositionally biased region" description="Basic residues" evidence="1">
    <location>
        <begin position="203"/>
        <end position="213"/>
    </location>
</feature>
<accession>A0A9N9M2A7</accession>
<sequence>MDSGSGDFDSDIKIEVGTMPTKQKPKPKGKSKPPKPMTSVPLICSICPKSPQFSDMSHLLTHISSKSHLANKFKLTIRSQSEPAAKKELEEFEFWYINNNLPALLSERMAVKDQKRAAKDRKNKLACSLPVVSGNFASPVSTCKKKEDTISASSSVLEQTPIYRAPVPHMHLWPTTRSGGRATTPTADDWATDHIFETPVAARRPKVGKRKMPHGNDNLDPRLVTPEKLDDDDDEEEKTTDPVDSAVKLKGIFWPGMDLFDSATPAMKKRRNQKKEVRVLKNLMAISEEVQPVQVSYFANGEVRESRDIFGPLSDVEDAEPPKGPSPKKRKARKPAMSNASTNAPKLRAARKTKASTRGSPAKLPTMSSMPSMQAPSNHGLFMKPIPTLNPLAPAAGMTQGFVPTREEDEEFKLTMGNMGNLRKKIPFEIYQEAPEDSPGHTESSLEDHRFDFSSHALPQPTGNSSSSGTHVSPTPAPKPAPSRPVISSGKENTRPEIRQTPPEMQPQSNFHHRRPLAPSQGMFPSYSPHLFYDAFHNPLFSQDYARPFAYTSHDHNLNFTDNMKASGYASNFNGDFRPITSMTRTTLSHSINSMATSNTTTGEASNHGLNFDI</sequence>
<evidence type="ECO:0000256" key="1">
    <source>
        <dbReference type="SAM" id="MobiDB-lite"/>
    </source>
</evidence>
<feature type="compositionally biased region" description="Basic and acidic residues" evidence="1">
    <location>
        <begin position="217"/>
        <end position="228"/>
    </location>
</feature>
<evidence type="ECO:0000313" key="3">
    <source>
        <dbReference type="Proteomes" id="UP000701801"/>
    </source>
</evidence>
<gene>
    <name evidence="2" type="ORF">HYALB_00002918</name>
</gene>
<dbReference type="Proteomes" id="UP000701801">
    <property type="component" value="Unassembled WGS sequence"/>
</dbReference>
<feature type="compositionally biased region" description="Polar residues" evidence="1">
    <location>
        <begin position="461"/>
        <end position="472"/>
    </location>
</feature>
<feature type="region of interest" description="Disordered" evidence="1">
    <location>
        <begin position="311"/>
        <end position="377"/>
    </location>
</feature>
<dbReference type="EMBL" id="CAJVRM010000695">
    <property type="protein sequence ID" value="CAG8982901.1"/>
    <property type="molecule type" value="Genomic_DNA"/>
</dbReference>
<feature type="region of interest" description="Disordered" evidence="1">
    <location>
        <begin position="202"/>
        <end position="244"/>
    </location>
</feature>
<feature type="region of interest" description="Disordered" evidence="1">
    <location>
        <begin position="454"/>
        <end position="522"/>
    </location>
</feature>
<organism evidence="2 3">
    <name type="scientific">Hymenoscyphus albidus</name>
    <dbReference type="NCBI Taxonomy" id="595503"/>
    <lineage>
        <taxon>Eukaryota</taxon>
        <taxon>Fungi</taxon>
        <taxon>Dikarya</taxon>
        <taxon>Ascomycota</taxon>
        <taxon>Pezizomycotina</taxon>
        <taxon>Leotiomycetes</taxon>
        <taxon>Helotiales</taxon>
        <taxon>Helotiaceae</taxon>
        <taxon>Hymenoscyphus</taxon>
    </lineage>
</organism>
<feature type="compositionally biased region" description="Acidic residues" evidence="1">
    <location>
        <begin position="229"/>
        <end position="238"/>
    </location>
</feature>
<reference evidence="2" key="1">
    <citation type="submission" date="2021-07" db="EMBL/GenBank/DDBJ databases">
        <authorList>
            <person name="Durling M."/>
        </authorList>
    </citation>
    <scope>NUCLEOTIDE SEQUENCE</scope>
</reference>
<proteinExistence type="predicted"/>
<feature type="compositionally biased region" description="Basic residues" evidence="1">
    <location>
        <begin position="23"/>
        <end position="33"/>
    </location>
</feature>
<dbReference type="OrthoDB" id="5428259at2759"/>
<evidence type="ECO:0000313" key="2">
    <source>
        <dbReference type="EMBL" id="CAG8982901.1"/>
    </source>
</evidence>
<protein>
    <submittedName>
        <fullName evidence="2">Uncharacterized protein</fullName>
    </submittedName>
</protein>
<feature type="region of interest" description="Disordered" evidence="1">
    <location>
        <begin position="1"/>
        <end position="37"/>
    </location>
</feature>